<evidence type="ECO:0000256" key="4">
    <source>
        <dbReference type="ARBA" id="ARBA00049872"/>
    </source>
</evidence>
<protein>
    <recommendedName>
        <fullName evidence="5">glycine oxidase</fullName>
        <ecNumber evidence="5">1.4.3.19</ecNumber>
    </recommendedName>
</protein>
<dbReference type="GO" id="GO:0009229">
    <property type="term" value="P:thiamine diphosphate biosynthetic process"/>
    <property type="evidence" value="ECO:0007669"/>
    <property type="project" value="UniProtKB-UniPathway"/>
</dbReference>
<dbReference type="GO" id="GO:0050660">
    <property type="term" value="F:flavin adenine dinucleotide binding"/>
    <property type="evidence" value="ECO:0007669"/>
    <property type="project" value="InterPro"/>
</dbReference>
<dbReference type="OrthoDB" id="3214401at2"/>
<keyword evidence="3 7" id="KW-0560">Oxidoreductase</keyword>
<evidence type="ECO:0000256" key="1">
    <source>
        <dbReference type="ARBA" id="ARBA00004948"/>
    </source>
</evidence>
<dbReference type="GO" id="GO:0009228">
    <property type="term" value="P:thiamine biosynthetic process"/>
    <property type="evidence" value="ECO:0007669"/>
    <property type="project" value="UniProtKB-KW"/>
</dbReference>
<dbReference type="Gene3D" id="3.50.50.60">
    <property type="entry name" value="FAD/NAD(P)-binding domain"/>
    <property type="match status" value="1"/>
</dbReference>
<comment type="caution">
    <text evidence="7">The sequence shown here is derived from an EMBL/GenBank/DDBJ whole genome shotgun (WGS) entry which is preliminary data.</text>
</comment>
<organism evidence="7 8">
    <name type="scientific">Rothia koreensis</name>
    <dbReference type="NCBI Taxonomy" id="592378"/>
    <lineage>
        <taxon>Bacteria</taxon>
        <taxon>Bacillati</taxon>
        <taxon>Actinomycetota</taxon>
        <taxon>Actinomycetes</taxon>
        <taxon>Micrococcales</taxon>
        <taxon>Micrococcaceae</taxon>
        <taxon>Rothia</taxon>
    </lineage>
</organism>
<dbReference type="GO" id="GO:0005737">
    <property type="term" value="C:cytoplasm"/>
    <property type="evidence" value="ECO:0007669"/>
    <property type="project" value="TreeGrafter"/>
</dbReference>
<accession>A0A7K1LH10</accession>
<dbReference type="AlphaFoldDB" id="A0A7K1LH10"/>
<feature type="domain" description="FAD dependent oxidoreductase" evidence="6">
    <location>
        <begin position="3"/>
        <end position="371"/>
    </location>
</feature>
<dbReference type="PANTHER" id="PTHR13847">
    <property type="entry name" value="SARCOSINE DEHYDROGENASE-RELATED"/>
    <property type="match status" value="1"/>
</dbReference>
<evidence type="ECO:0000259" key="6">
    <source>
        <dbReference type="Pfam" id="PF01266"/>
    </source>
</evidence>
<dbReference type="NCBIfam" id="TIGR02352">
    <property type="entry name" value="thiamin_ThiO"/>
    <property type="match status" value="1"/>
</dbReference>
<dbReference type="InterPro" id="IPR006076">
    <property type="entry name" value="FAD-dep_OxRdtase"/>
</dbReference>
<dbReference type="InterPro" id="IPR036188">
    <property type="entry name" value="FAD/NAD-bd_sf"/>
</dbReference>
<sequence>MHIGVVGAGVVGLQTAWQLRLRGHRVTIFDPKPGHGATRAAAGMLAPISEVQFGQDKLYPLMLAALREYPEHIARLARATDRPHGYLENGTLLVAGDRADLTRVADHARVHAEHGMHTRPISQQRLREAEPGLNPRLAGGYEVPTDHQIDPRLLVGALQDALSAELDPGDFPGVGPAAVSREETVVRIDESGGDGATQDVTTAEGRVHRVDRVLVACGLGYRSLGGVTEGFPLDLRAVHGDVLRLRLREGYLAPGERHVVTATVRATVLGRQVYLVPRADGGLVVGASVREDGLSGVNAGCVQELLEDAVTVAPGVRDMELVETMARARPGTPDDIPYLGYVPDAPGVVVSTGYSRHGILLSPLGARLGAALLTHEPLGDDDARLLETMDPTRFGAGAGPARERLAGGIPA</sequence>
<gene>
    <name evidence="7" type="primary">thiO</name>
    <name evidence="7" type="ORF">GMA10_04490</name>
</gene>
<evidence type="ECO:0000256" key="5">
    <source>
        <dbReference type="ARBA" id="ARBA00050018"/>
    </source>
</evidence>
<dbReference type="Gene3D" id="3.30.9.10">
    <property type="entry name" value="D-Amino Acid Oxidase, subunit A, domain 2"/>
    <property type="match status" value="1"/>
</dbReference>
<comment type="pathway">
    <text evidence="1">Cofactor biosynthesis; thiamine diphosphate biosynthesis.</text>
</comment>
<dbReference type="EMBL" id="WOGT01000002">
    <property type="protein sequence ID" value="MUN54475.1"/>
    <property type="molecule type" value="Genomic_DNA"/>
</dbReference>
<dbReference type="Proteomes" id="UP000462152">
    <property type="component" value="Unassembled WGS sequence"/>
</dbReference>
<comment type="catalytic activity">
    <reaction evidence="4">
        <text>glycine + O2 + H2O = glyoxylate + H2O2 + NH4(+)</text>
        <dbReference type="Rhea" id="RHEA:11532"/>
        <dbReference type="ChEBI" id="CHEBI:15377"/>
        <dbReference type="ChEBI" id="CHEBI:15379"/>
        <dbReference type="ChEBI" id="CHEBI:16240"/>
        <dbReference type="ChEBI" id="CHEBI:28938"/>
        <dbReference type="ChEBI" id="CHEBI:36655"/>
        <dbReference type="ChEBI" id="CHEBI:57305"/>
        <dbReference type="EC" id="1.4.3.19"/>
    </reaction>
</comment>
<dbReference type="PANTHER" id="PTHR13847:SF289">
    <property type="entry name" value="GLYCINE OXIDASE"/>
    <property type="match status" value="1"/>
</dbReference>
<name>A0A7K1LH10_9MICC</name>
<dbReference type="Pfam" id="PF01266">
    <property type="entry name" value="DAO"/>
    <property type="match status" value="1"/>
</dbReference>
<keyword evidence="8" id="KW-1185">Reference proteome</keyword>
<keyword evidence="2" id="KW-0784">Thiamine biosynthesis</keyword>
<dbReference type="InterPro" id="IPR012727">
    <property type="entry name" value="Gly_oxidase_ThiO"/>
</dbReference>
<evidence type="ECO:0000256" key="3">
    <source>
        <dbReference type="ARBA" id="ARBA00023002"/>
    </source>
</evidence>
<dbReference type="RefSeq" id="WP_129315197.1">
    <property type="nucleotide sequence ID" value="NZ_NOIQ01000004.1"/>
</dbReference>
<evidence type="ECO:0000313" key="8">
    <source>
        <dbReference type="Proteomes" id="UP000462152"/>
    </source>
</evidence>
<dbReference type="SUPFAM" id="SSF54373">
    <property type="entry name" value="FAD-linked reductases, C-terminal domain"/>
    <property type="match status" value="1"/>
</dbReference>
<evidence type="ECO:0000313" key="7">
    <source>
        <dbReference type="EMBL" id="MUN54475.1"/>
    </source>
</evidence>
<proteinExistence type="predicted"/>
<dbReference type="SUPFAM" id="SSF51905">
    <property type="entry name" value="FAD/NAD(P)-binding domain"/>
    <property type="match status" value="1"/>
</dbReference>
<dbReference type="UniPathway" id="UPA00060"/>
<reference evidence="7 8" key="1">
    <citation type="submission" date="2019-12" db="EMBL/GenBank/DDBJ databases">
        <authorList>
            <person name="Li J."/>
            <person name="Shi Y."/>
            <person name="Xu G."/>
            <person name="Xiao D."/>
            <person name="Ran X."/>
        </authorList>
    </citation>
    <scope>NUCLEOTIDE SEQUENCE [LARGE SCALE GENOMIC DNA]</scope>
    <source>
        <strain evidence="7 8">JCM 15915</strain>
    </source>
</reference>
<evidence type="ECO:0000256" key="2">
    <source>
        <dbReference type="ARBA" id="ARBA00022977"/>
    </source>
</evidence>
<dbReference type="EC" id="1.4.3.19" evidence="5"/>
<dbReference type="GO" id="GO:0043799">
    <property type="term" value="F:glycine oxidase activity"/>
    <property type="evidence" value="ECO:0007669"/>
    <property type="project" value="UniProtKB-EC"/>
</dbReference>